<reference evidence="2" key="1">
    <citation type="submission" date="2017-07" db="EMBL/GenBank/DDBJ databases">
        <title>Leptospira spp. isolated from tropical soils.</title>
        <authorList>
            <person name="Thibeaux R."/>
            <person name="Iraola G."/>
            <person name="Ferres I."/>
            <person name="Bierque E."/>
            <person name="Girault D."/>
            <person name="Soupe-Gilbert M.-E."/>
            <person name="Picardeau M."/>
            <person name="Goarant C."/>
        </authorList>
    </citation>
    <scope>NUCLEOTIDE SEQUENCE [LARGE SCALE GENOMIC DNA]</scope>
    <source>
        <strain evidence="2">ATI7-C-A5</strain>
    </source>
</reference>
<dbReference type="OrthoDB" id="327879at2"/>
<dbReference type="Pfam" id="PF05751">
    <property type="entry name" value="FixH"/>
    <property type="match status" value="1"/>
</dbReference>
<accession>A0A2N0BCR5</accession>
<protein>
    <submittedName>
        <fullName evidence="1">FixH family protein</fullName>
    </submittedName>
    <submittedName>
        <fullName evidence="2">Nitrogen fixation protein FixH</fullName>
    </submittedName>
</protein>
<dbReference type="InterPro" id="IPR008620">
    <property type="entry name" value="FixH"/>
</dbReference>
<dbReference type="AlphaFoldDB" id="A0A2N0BFR5"/>
<dbReference type="RefSeq" id="WP_100748307.1">
    <property type="nucleotide sequence ID" value="NZ_NPEF02000006.1"/>
</dbReference>
<reference evidence="1" key="3">
    <citation type="submission" date="2023-10" db="EMBL/GenBank/DDBJ databases">
        <authorList>
            <person name="Picardeau M."/>
            <person name="Thibeaux R."/>
        </authorList>
    </citation>
    <scope>NUCLEOTIDE SEQUENCE</scope>
    <source>
        <strain evidence="1">ATI7-C-A5</strain>
    </source>
</reference>
<keyword evidence="3" id="KW-1185">Reference proteome</keyword>
<name>A0A2N0BFR5_9LEPT</name>
<dbReference type="Proteomes" id="UP000232122">
    <property type="component" value="Unassembled WGS sequence"/>
</dbReference>
<accession>A0A2N0BFR5</accession>
<sequence>MALHKSMKVAFVWVGIAFVALISATAVTIRYASEGYTGPIEKEYYEKGLNYEKAILEQKNMLAEGYSFDGVLFSKEPKLEKGKNPIRILFLKSGFAIENAKLEIQLERSATDLWNKTIPLKEDSGHPGTYSGTLDFAESGPWILNVKGEVGGKTLRRTFEVEIP</sequence>
<proteinExistence type="predicted"/>
<dbReference type="EMBL" id="NPEF02000006">
    <property type="protein sequence ID" value="MDV6235358.1"/>
    <property type="molecule type" value="Genomic_DNA"/>
</dbReference>
<reference evidence="1 3" key="2">
    <citation type="journal article" date="2018" name="Microb. Genom.">
        <title>Deciphering the unexplored Leptospira diversity from soils uncovers genomic evolution to virulence.</title>
        <authorList>
            <person name="Thibeaux R."/>
            <person name="Iraola G."/>
            <person name="Ferres I."/>
            <person name="Bierque E."/>
            <person name="Girault D."/>
            <person name="Soupe-Gilbert M.E."/>
            <person name="Picardeau M."/>
            <person name="Goarant C."/>
        </authorList>
    </citation>
    <scope>NUCLEOTIDE SEQUENCE [LARGE SCALE GENOMIC DNA]</scope>
    <source>
        <strain evidence="1 3">ATI7-C-A5</strain>
    </source>
</reference>
<evidence type="ECO:0000313" key="3">
    <source>
        <dbReference type="Proteomes" id="UP000232122"/>
    </source>
</evidence>
<evidence type="ECO:0000313" key="1">
    <source>
        <dbReference type="EMBL" id="MDV6235358.1"/>
    </source>
</evidence>
<dbReference type="EMBL" id="NPEF01000018">
    <property type="protein sequence ID" value="PJZ94348.1"/>
    <property type="molecule type" value="Genomic_DNA"/>
</dbReference>
<organism evidence="2">
    <name type="scientific">Leptospira ellisii</name>
    <dbReference type="NCBI Taxonomy" id="2023197"/>
    <lineage>
        <taxon>Bacteria</taxon>
        <taxon>Pseudomonadati</taxon>
        <taxon>Spirochaetota</taxon>
        <taxon>Spirochaetia</taxon>
        <taxon>Leptospirales</taxon>
        <taxon>Leptospiraceae</taxon>
        <taxon>Leptospira</taxon>
    </lineage>
</organism>
<comment type="caution">
    <text evidence="2">The sequence shown here is derived from an EMBL/GenBank/DDBJ whole genome shotgun (WGS) entry which is preliminary data.</text>
</comment>
<gene>
    <name evidence="1" type="ORF">CH379_006930</name>
    <name evidence="2" type="ORF">CH379_03040</name>
</gene>
<evidence type="ECO:0000313" key="2">
    <source>
        <dbReference type="EMBL" id="PJZ94348.1"/>
    </source>
</evidence>